<dbReference type="GO" id="GO:0046914">
    <property type="term" value="F:transition metal ion binding"/>
    <property type="evidence" value="ECO:0007669"/>
    <property type="project" value="InterPro"/>
</dbReference>
<dbReference type="EMBL" id="LR134350">
    <property type="protein sequence ID" value="VEG29123.1"/>
    <property type="molecule type" value="Genomic_DNA"/>
</dbReference>
<dbReference type="InterPro" id="IPR038157">
    <property type="entry name" value="FeoA_core_dom"/>
</dbReference>
<dbReference type="Proteomes" id="UP000266895">
    <property type="component" value="Chromosome"/>
</dbReference>
<dbReference type="RefSeq" id="WP_197719401.1">
    <property type="nucleotide sequence ID" value="NZ_LR134350.1"/>
</dbReference>
<evidence type="ECO:0000256" key="1">
    <source>
        <dbReference type="ARBA" id="ARBA00023004"/>
    </source>
</evidence>
<dbReference type="AlphaFoldDB" id="A0A3S4UYE6"/>
<evidence type="ECO:0000313" key="4">
    <source>
        <dbReference type="EMBL" id="VEG29123.1"/>
    </source>
</evidence>
<organism evidence="4 5">
    <name type="scientific">Actinomyces howellii</name>
    <dbReference type="NCBI Taxonomy" id="52771"/>
    <lineage>
        <taxon>Bacteria</taxon>
        <taxon>Bacillati</taxon>
        <taxon>Actinomycetota</taxon>
        <taxon>Actinomycetes</taxon>
        <taxon>Actinomycetales</taxon>
        <taxon>Actinomycetaceae</taxon>
        <taxon>Actinomyces</taxon>
    </lineage>
</organism>
<evidence type="ECO:0000256" key="2">
    <source>
        <dbReference type="SAM" id="MobiDB-lite"/>
    </source>
</evidence>
<dbReference type="SUPFAM" id="SSF50037">
    <property type="entry name" value="C-terminal domain of transcriptional repressors"/>
    <property type="match status" value="1"/>
</dbReference>
<feature type="region of interest" description="Disordered" evidence="2">
    <location>
        <begin position="1"/>
        <end position="21"/>
    </location>
</feature>
<dbReference type="Gene3D" id="2.30.30.90">
    <property type="match status" value="1"/>
</dbReference>
<dbReference type="SMART" id="SM00899">
    <property type="entry name" value="FeoA"/>
    <property type="match status" value="1"/>
</dbReference>
<protein>
    <submittedName>
        <fullName evidence="4">Ferrous iron transport protein A</fullName>
    </submittedName>
</protein>
<dbReference type="InterPro" id="IPR052713">
    <property type="entry name" value="FeoA"/>
</dbReference>
<sequence>MTTVTTAVDQTAPSVSDTVTELSSLRRGARARIHSISTTRGTGLARRLADLGLEPGRVIEVGRRAPLGDPTVYRVADYELGLRRREADLVLVEVVA</sequence>
<reference evidence="4 5" key="1">
    <citation type="submission" date="2018-12" db="EMBL/GenBank/DDBJ databases">
        <authorList>
            <consortium name="Pathogen Informatics"/>
        </authorList>
    </citation>
    <scope>NUCLEOTIDE SEQUENCE [LARGE SCALE GENOMIC DNA]</scope>
    <source>
        <strain evidence="4 5">NCTC11636</strain>
    </source>
</reference>
<proteinExistence type="predicted"/>
<accession>A0A3S4UYE6</accession>
<evidence type="ECO:0000313" key="5">
    <source>
        <dbReference type="Proteomes" id="UP000266895"/>
    </source>
</evidence>
<dbReference type="Pfam" id="PF04023">
    <property type="entry name" value="FeoA"/>
    <property type="match status" value="1"/>
</dbReference>
<feature type="domain" description="Ferrous iron transporter FeoA-like" evidence="3">
    <location>
        <begin position="20"/>
        <end position="94"/>
    </location>
</feature>
<gene>
    <name evidence="4" type="ORF">NCTC11636_01889</name>
</gene>
<dbReference type="InterPro" id="IPR008988">
    <property type="entry name" value="Transcriptional_repressor_C"/>
</dbReference>
<dbReference type="PANTHER" id="PTHR42954:SF2">
    <property type="entry name" value="FE(2+) TRANSPORT PROTEIN A"/>
    <property type="match status" value="1"/>
</dbReference>
<dbReference type="KEGG" id="ahw:NCTC11636_01889"/>
<evidence type="ECO:0000259" key="3">
    <source>
        <dbReference type="SMART" id="SM00899"/>
    </source>
</evidence>
<dbReference type="PANTHER" id="PTHR42954">
    <property type="entry name" value="FE(2+) TRANSPORT PROTEIN A"/>
    <property type="match status" value="1"/>
</dbReference>
<keyword evidence="1" id="KW-0408">Iron</keyword>
<dbReference type="InterPro" id="IPR007167">
    <property type="entry name" value="Fe-transptr_FeoA-like"/>
</dbReference>
<keyword evidence="5" id="KW-1185">Reference proteome</keyword>
<name>A0A3S4UYE6_9ACTO</name>